<name>A0ABQ3HXY9_9SPHI</name>
<evidence type="ECO:0000313" key="2">
    <source>
        <dbReference type="Proteomes" id="UP000620550"/>
    </source>
</evidence>
<comment type="caution">
    <text evidence="1">The sequence shown here is derived from an EMBL/GenBank/DDBJ whole genome shotgun (WGS) entry which is preliminary data.</text>
</comment>
<accession>A0ABQ3HXY9</accession>
<protein>
    <recommendedName>
        <fullName evidence="3">BACON domain-containing protein</fullName>
    </recommendedName>
</protein>
<sequence length="326" mass="34959">MILLTLSCSQTGDYQLETFDSNSKALKEPGEAPIALKEFYQGAFTSWQDQLEFAKNEGGAFGILHANGLRLIDYSISKNDLEWLTNIKISENDFSPITVVDTAIVGNFTIEKIGSRKEIAILKNLRKSEILNSVSFDNTLKLIEINWLHQGKFYKSNCVVSDAIGAVIYDDFLSNISFTTSISRNEGHLASFSATAKNSENSGDGTLSYYFSKSITKRTWTNSIGAQATATLTVYGTKNAQGKKSMTTYSSRNYETANAGYRAVAATSIGSFTPGINGHCAFGYAIGVSDGATMTLNGSGTGISISVPGGALGQSGSEYLTTGSLN</sequence>
<reference evidence="2" key="1">
    <citation type="journal article" date="2019" name="Int. J. Syst. Evol. Microbiol.">
        <title>The Global Catalogue of Microorganisms (GCM) 10K type strain sequencing project: providing services to taxonomists for standard genome sequencing and annotation.</title>
        <authorList>
            <consortium name="The Broad Institute Genomics Platform"/>
            <consortium name="The Broad Institute Genome Sequencing Center for Infectious Disease"/>
            <person name="Wu L."/>
            <person name="Ma J."/>
        </authorList>
    </citation>
    <scope>NUCLEOTIDE SEQUENCE [LARGE SCALE GENOMIC DNA]</scope>
    <source>
        <strain evidence="2">CGMCC 1.12966</strain>
    </source>
</reference>
<organism evidence="1 2">
    <name type="scientific">Sphingobacterium griseoflavum</name>
    <dbReference type="NCBI Taxonomy" id="1474952"/>
    <lineage>
        <taxon>Bacteria</taxon>
        <taxon>Pseudomonadati</taxon>
        <taxon>Bacteroidota</taxon>
        <taxon>Sphingobacteriia</taxon>
        <taxon>Sphingobacteriales</taxon>
        <taxon>Sphingobacteriaceae</taxon>
        <taxon>Sphingobacterium</taxon>
    </lineage>
</organism>
<dbReference type="Proteomes" id="UP000620550">
    <property type="component" value="Unassembled WGS sequence"/>
</dbReference>
<dbReference type="EMBL" id="BNAF01000006">
    <property type="protein sequence ID" value="GHE35540.1"/>
    <property type="molecule type" value="Genomic_DNA"/>
</dbReference>
<gene>
    <name evidence="1" type="ORF">GCM10017764_18520</name>
</gene>
<evidence type="ECO:0008006" key="3">
    <source>
        <dbReference type="Google" id="ProtNLM"/>
    </source>
</evidence>
<evidence type="ECO:0000313" key="1">
    <source>
        <dbReference type="EMBL" id="GHE35540.1"/>
    </source>
</evidence>
<proteinExistence type="predicted"/>
<keyword evidence="2" id="KW-1185">Reference proteome</keyword>